<dbReference type="SUPFAM" id="SSF48150">
    <property type="entry name" value="DNA-glycosylase"/>
    <property type="match status" value="1"/>
</dbReference>
<evidence type="ECO:0000256" key="8">
    <source>
        <dbReference type="ARBA" id="ARBA00023125"/>
    </source>
</evidence>
<keyword evidence="2 13" id="KW-0004">4Fe-4S</keyword>
<dbReference type="Gene3D" id="1.10.1670.10">
    <property type="entry name" value="Helix-hairpin-Helix base-excision DNA repair enzymes (C-terminal)"/>
    <property type="match status" value="1"/>
</dbReference>
<dbReference type="InterPro" id="IPR000445">
    <property type="entry name" value="HhH_motif"/>
</dbReference>
<evidence type="ECO:0000256" key="3">
    <source>
        <dbReference type="ARBA" id="ARBA00022723"/>
    </source>
</evidence>
<keyword evidence="10 13" id="KW-0456">Lyase</keyword>
<evidence type="ECO:0000256" key="12">
    <source>
        <dbReference type="ARBA" id="ARBA00052915"/>
    </source>
</evidence>
<dbReference type="NCBIfam" id="TIGR01083">
    <property type="entry name" value="nth"/>
    <property type="match status" value="1"/>
</dbReference>
<dbReference type="GeneID" id="71762662"/>
<keyword evidence="11 13" id="KW-0326">Glycosidase</keyword>
<keyword evidence="8 13" id="KW-0238">DNA-binding</keyword>
<evidence type="ECO:0000313" key="15">
    <source>
        <dbReference type="EMBL" id="GAA0462044.1"/>
    </source>
</evidence>
<dbReference type="Pfam" id="PF00633">
    <property type="entry name" value="HHH"/>
    <property type="match status" value="1"/>
</dbReference>
<keyword evidence="3 13" id="KW-0479">Metal-binding</keyword>
<dbReference type="AlphaFoldDB" id="A0AAV3SGP1"/>
<dbReference type="PROSITE" id="PS01155">
    <property type="entry name" value="ENDONUCLEASE_III_2"/>
    <property type="match status" value="1"/>
</dbReference>
<dbReference type="GO" id="GO:0140078">
    <property type="term" value="F:class I DNA-(apurinic or apyrimidinic site) endonuclease activity"/>
    <property type="evidence" value="ECO:0007669"/>
    <property type="project" value="UniProtKB-EC"/>
</dbReference>
<evidence type="ECO:0000256" key="10">
    <source>
        <dbReference type="ARBA" id="ARBA00023239"/>
    </source>
</evidence>
<evidence type="ECO:0000256" key="7">
    <source>
        <dbReference type="ARBA" id="ARBA00023014"/>
    </source>
</evidence>
<dbReference type="Gene3D" id="1.10.340.30">
    <property type="entry name" value="Hypothetical protein, domain 2"/>
    <property type="match status" value="1"/>
</dbReference>
<dbReference type="Pfam" id="PF00730">
    <property type="entry name" value="HhH-GPD"/>
    <property type="match status" value="1"/>
</dbReference>
<keyword evidence="4 13" id="KW-0227">DNA damage</keyword>
<dbReference type="PANTHER" id="PTHR10359">
    <property type="entry name" value="A/G-SPECIFIC ADENINE GLYCOSYLASE/ENDONUCLEASE III"/>
    <property type="match status" value="1"/>
</dbReference>
<dbReference type="EMBL" id="CP095005">
    <property type="protein sequence ID" value="UOO94761.1"/>
    <property type="molecule type" value="Genomic_DNA"/>
</dbReference>
<dbReference type="HAMAP" id="MF_00942">
    <property type="entry name" value="Nth"/>
    <property type="match status" value="1"/>
</dbReference>
<evidence type="ECO:0000256" key="11">
    <source>
        <dbReference type="ARBA" id="ARBA00023295"/>
    </source>
</evidence>
<dbReference type="InterPro" id="IPR003651">
    <property type="entry name" value="Endonuclease3_FeS-loop_motif"/>
</dbReference>
<protein>
    <recommendedName>
        <fullName evidence="13">Endonuclease III</fullName>
        <ecNumber evidence="13">4.2.99.18</ecNumber>
    </recommendedName>
    <alternativeName>
        <fullName evidence="13">DNA-(apurinic or apyrimidinic site) lyase</fullName>
    </alternativeName>
</protein>
<keyword evidence="6 13" id="KW-0408">Iron</keyword>
<evidence type="ECO:0000256" key="6">
    <source>
        <dbReference type="ARBA" id="ARBA00023004"/>
    </source>
</evidence>
<dbReference type="KEGG" id="hdo:MUK72_12400"/>
<dbReference type="FunFam" id="1.10.1670.10:FF:000001">
    <property type="entry name" value="Endonuclease III"/>
    <property type="match status" value="1"/>
</dbReference>
<dbReference type="EC" id="4.2.99.18" evidence="13"/>
<evidence type="ECO:0000256" key="2">
    <source>
        <dbReference type="ARBA" id="ARBA00022485"/>
    </source>
</evidence>
<comment type="catalytic activity">
    <reaction evidence="12">
        <text>Hydrolyzes mismatched double-stranded DNA and polynucleotides, releasing free thymine.</text>
        <dbReference type="EC" id="3.2.2.29"/>
    </reaction>
</comment>
<evidence type="ECO:0000259" key="14">
    <source>
        <dbReference type="SMART" id="SM00478"/>
    </source>
</evidence>
<feature type="domain" description="HhH-GPD" evidence="14">
    <location>
        <begin position="44"/>
        <end position="192"/>
    </location>
</feature>
<evidence type="ECO:0000313" key="18">
    <source>
        <dbReference type="Proteomes" id="UP001500962"/>
    </source>
</evidence>
<dbReference type="InterPro" id="IPR011257">
    <property type="entry name" value="DNA_glycosylase"/>
</dbReference>
<feature type="binding site" evidence="13">
    <location>
        <position position="210"/>
    </location>
    <ligand>
        <name>[4Fe-4S] cluster</name>
        <dbReference type="ChEBI" id="CHEBI:49883"/>
    </ligand>
</feature>
<evidence type="ECO:0000256" key="4">
    <source>
        <dbReference type="ARBA" id="ARBA00022763"/>
    </source>
</evidence>
<dbReference type="InterPro" id="IPR003265">
    <property type="entry name" value="HhH-GPD_domain"/>
</dbReference>
<evidence type="ECO:0000256" key="5">
    <source>
        <dbReference type="ARBA" id="ARBA00022801"/>
    </source>
</evidence>
<name>A0AAV3SGP1_HALDO</name>
<dbReference type="CDD" id="cd00056">
    <property type="entry name" value="ENDO3c"/>
    <property type="match status" value="1"/>
</dbReference>
<dbReference type="Proteomes" id="UP000830542">
    <property type="component" value="Chromosome"/>
</dbReference>
<reference evidence="15" key="3">
    <citation type="submission" date="2023-12" db="EMBL/GenBank/DDBJ databases">
        <authorList>
            <person name="Sun Q."/>
            <person name="Inoue M."/>
        </authorList>
    </citation>
    <scope>NUCLEOTIDE SEQUENCE</scope>
    <source>
        <strain evidence="15">JCM 12289</strain>
    </source>
</reference>
<dbReference type="SMART" id="SM00478">
    <property type="entry name" value="ENDO3c"/>
    <property type="match status" value="1"/>
</dbReference>
<feature type="binding site" evidence="13">
    <location>
        <position position="201"/>
    </location>
    <ligand>
        <name>[4Fe-4S] cluster</name>
        <dbReference type="ChEBI" id="CHEBI:49883"/>
    </ligand>
</feature>
<dbReference type="Proteomes" id="UP001500962">
    <property type="component" value="Unassembled WGS sequence"/>
</dbReference>
<dbReference type="GO" id="GO:0051539">
    <property type="term" value="F:4 iron, 4 sulfur cluster binding"/>
    <property type="evidence" value="ECO:0007669"/>
    <property type="project" value="UniProtKB-UniRule"/>
</dbReference>
<reference evidence="16" key="2">
    <citation type="submission" date="2022-04" db="EMBL/GenBank/DDBJ databases">
        <title>Sequencing and genomic assembly of Halococcus dombrowskii.</title>
        <authorList>
            <person name="Lim S.W."/>
            <person name="MacLea K.S."/>
        </authorList>
    </citation>
    <scope>NUCLEOTIDE SEQUENCE</scope>
    <source>
        <strain evidence="16">H4</strain>
    </source>
</reference>
<dbReference type="PANTHER" id="PTHR10359:SF18">
    <property type="entry name" value="ENDONUCLEASE III"/>
    <property type="match status" value="1"/>
</dbReference>
<dbReference type="GO" id="GO:0006285">
    <property type="term" value="P:base-excision repair, AP site formation"/>
    <property type="evidence" value="ECO:0007669"/>
    <property type="project" value="TreeGrafter"/>
</dbReference>
<evidence type="ECO:0000256" key="9">
    <source>
        <dbReference type="ARBA" id="ARBA00023204"/>
    </source>
</evidence>
<accession>A0AAV3SGP1</accession>
<dbReference type="FunFam" id="1.10.340.30:FF:000001">
    <property type="entry name" value="Endonuclease III"/>
    <property type="match status" value="1"/>
</dbReference>
<dbReference type="RefSeq" id="WP_244701284.1">
    <property type="nucleotide sequence ID" value="NZ_BAAADN010000026.1"/>
</dbReference>
<evidence type="ECO:0000313" key="16">
    <source>
        <dbReference type="EMBL" id="UOO94761.1"/>
    </source>
</evidence>
<comment type="similarity">
    <text evidence="1 13">Belongs to the Nth/MutY family.</text>
</comment>
<dbReference type="InterPro" id="IPR004036">
    <property type="entry name" value="Endonuclease-III-like_CS2"/>
</dbReference>
<dbReference type="GO" id="GO:0003677">
    <property type="term" value="F:DNA binding"/>
    <property type="evidence" value="ECO:0007669"/>
    <property type="project" value="UniProtKB-UniRule"/>
</dbReference>
<keyword evidence="9 13" id="KW-0234">DNA repair</keyword>
<dbReference type="EMBL" id="BAAADN010000026">
    <property type="protein sequence ID" value="GAA0462044.1"/>
    <property type="molecule type" value="Genomic_DNA"/>
</dbReference>
<keyword evidence="5 13" id="KW-0378">Hydrolase</keyword>
<sequence>MGTSLDSREAQATAVIDRLDAEYPDTTISLDFSNRFELLVAVVLSAQCTDARVNETTEDLFESYPSPEAFANAPQEELAEALNSITYYNNKASYIRESAQLVIDEHDGEVPDTMGELTELPGVGRKTANVVLQHGYDVVEGIVVDTHVQRLTRRLGLTEEQRPERIEEDLMEFVPAEHWQAFTHLFIDHGRATCTARNPECGDCVLEDICPSSKVDSSTDLASDEEWT</sequence>
<evidence type="ECO:0000313" key="17">
    <source>
        <dbReference type="Proteomes" id="UP000830542"/>
    </source>
</evidence>
<comment type="cofactor">
    <cofactor evidence="13">
        <name>[4Fe-4S] cluster</name>
        <dbReference type="ChEBI" id="CHEBI:49883"/>
    </cofactor>
    <text evidence="13">Binds 1 [4Fe-4S] cluster.</text>
</comment>
<dbReference type="PIRSF" id="PIRSF001435">
    <property type="entry name" value="Nth"/>
    <property type="match status" value="1"/>
</dbReference>
<organism evidence="15 18">
    <name type="scientific">Halococcus dombrowskii</name>
    <dbReference type="NCBI Taxonomy" id="179637"/>
    <lineage>
        <taxon>Archaea</taxon>
        <taxon>Methanobacteriati</taxon>
        <taxon>Methanobacteriota</taxon>
        <taxon>Stenosarchaea group</taxon>
        <taxon>Halobacteria</taxon>
        <taxon>Halobacteriales</taxon>
        <taxon>Halococcaceae</taxon>
        <taxon>Halococcus</taxon>
    </lineage>
</organism>
<keyword evidence="7 13" id="KW-0411">Iron-sulfur</keyword>
<dbReference type="GO" id="GO:0046872">
    <property type="term" value="F:metal ion binding"/>
    <property type="evidence" value="ECO:0007669"/>
    <property type="project" value="UniProtKB-KW"/>
</dbReference>
<keyword evidence="17" id="KW-1185">Reference proteome</keyword>
<keyword evidence="15" id="KW-0540">Nuclease</keyword>
<keyword evidence="15" id="KW-0255">Endonuclease</keyword>
<dbReference type="SMART" id="SM00525">
    <property type="entry name" value="FES"/>
    <property type="match status" value="1"/>
</dbReference>
<comment type="catalytic activity">
    <reaction evidence="13">
        <text>2'-deoxyribonucleotide-(2'-deoxyribose 5'-phosphate)-2'-deoxyribonucleotide-DNA = a 3'-end 2'-deoxyribonucleotide-(2,3-dehydro-2,3-deoxyribose 5'-phosphate)-DNA + a 5'-end 5'-phospho-2'-deoxyribonucleoside-DNA + H(+)</text>
        <dbReference type="Rhea" id="RHEA:66592"/>
        <dbReference type="Rhea" id="RHEA-COMP:13180"/>
        <dbReference type="Rhea" id="RHEA-COMP:16897"/>
        <dbReference type="Rhea" id="RHEA-COMP:17067"/>
        <dbReference type="ChEBI" id="CHEBI:15378"/>
        <dbReference type="ChEBI" id="CHEBI:136412"/>
        <dbReference type="ChEBI" id="CHEBI:157695"/>
        <dbReference type="ChEBI" id="CHEBI:167181"/>
        <dbReference type="EC" id="4.2.99.18"/>
    </reaction>
</comment>
<proteinExistence type="inferred from homology"/>
<comment type="function">
    <text evidence="13">DNA repair enzyme that has both DNA N-glycosylase activity and AP-lyase activity. The DNA N-glycosylase activity releases various damaged pyrimidines from DNA by cleaving the N-glycosidic bond, leaving an AP (apurinic/apyrimidinic) site. The AP-lyase activity cleaves the phosphodiester bond 3' to the AP site by a beta-elimination, leaving a 3'-terminal unsaturated sugar and a product with a terminal 5'-phosphate.</text>
</comment>
<evidence type="ECO:0000256" key="1">
    <source>
        <dbReference type="ARBA" id="ARBA00008343"/>
    </source>
</evidence>
<gene>
    <name evidence="13 15" type="primary">nth</name>
    <name evidence="15" type="ORF">GCM10008985_18300</name>
    <name evidence="16" type="ORF">MUK72_12400</name>
</gene>
<feature type="binding site" evidence="13">
    <location>
        <position position="194"/>
    </location>
    <ligand>
        <name>[4Fe-4S] cluster</name>
        <dbReference type="ChEBI" id="CHEBI:49883"/>
    </ligand>
</feature>
<dbReference type="Pfam" id="PF10576">
    <property type="entry name" value="EndIII_4Fe-2S"/>
    <property type="match status" value="1"/>
</dbReference>
<dbReference type="InterPro" id="IPR023170">
    <property type="entry name" value="HhH_base_excis_C"/>
</dbReference>
<feature type="binding site" evidence="13">
    <location>
        <position position="204"/>
    </location>
    <ligand>
        <name>[4Fe-4S] cluster</name>
        <dbReference type="ChEBI" id="CHEBI:49883"/>
    </ligand>
</feature>
<dbReference type="InterPro" id="IPR005759">
    <property type="entry name" value="Nth"/>
</dbReference>
<reference evidence="15" key="1">
    <citation type="journal article" date="2014" name="Int. J. Syst. Evol. Microbiol.">
        <title>Complete genome sequence of Corynebacterium casei LMG S-19264T (=DSM 44701T), isolated from a smear-ripened cheese.</title>
        <authorList>
            <consortium name="US DOE Joint Genome Institute (JGI-PGF)"/>
            <person name="Walter F."/>
            <person name="Albersmeier A."/>
            <person name="Kalinowski J."/>
            <person name="Ruckert C."/>
        </authorList>
    </citation>
    <scope>NUCLEOTIDE SEQUENCE</scope>
    <source>
        <strain evidence="15">JCM 12289</strain>
    </source>
</reference>
<dbReference type="GO" id="GO:0141016">
    <property type="term" value="F:G/T mismatch-specific thymine-DNA glycosylase activity"/>
    <property type="evidence" value="ECO:0007669"/>
    <property type="project" value="UniProtKB-EC"/>
</dbReference>
<evidence type="ECO:0000256" key="13">
    <source>
        <dbReference type="HAMAP-Rule" id="MF_00942"/>
    </source>
</evidence>